<feature type="non-terminal residue" evidence="2">
    <location>
        <position position="1"/>
    </location>
</feature>
<feature type="domain" description="Microbial-type PARG catalytic" evidence="1">
    <location>
        <begin position="11"/>
        <end position="134"/>
    </location>
</feature>
<evidence type="ECO:0000313" key="2">
    <source>
        <dbReference type="EMBL" id="JAP95800.1"/>
    </source>
</evidence>
<protein>
    <recommendedName>
        <fullName evidence="1">Microbial-type PARG catalytic domain-containing protein</fullName>
    </recommendedName>
</protein>
<dbReference type="EMBL" id="GDID01000806">
    <property type="protein sequence ID" value="JAP95800.1"/>
    <property type="molecule type" value="Transcribed_RNA"/>
</dbReference>
<dbReference type="Pfam" id="PF10021">
    <property type="entry name" value="PARG_cat_microb"/>
    <property type="match status" value="1"/>
</dbReference>
<reference evidence="2" key="1">
    <citation type="submission" date="2015-07" db="EMBL/GenBank/DDBJ databases">
        <title>Adaptation to a free-living lifestyle via gene acquisitions in the diplomonad Trepomonas sp. PC1.</title>
        <authorList>
            <person name="Xu F."/>
            <person name="Jerlstrom-Hultqvist J."/>
            <person name="Kolisko M."/>
            <person name="Simpson A.G.B."/>
            <person name="Roger A.J."/>
            <person name="Svard S.G."/>
            <person name="Andersson J.O."/>
        </authorList>
    </citation>
    <scope>NUCLEOTIDE SEQUENCE</scope>
    <source>
        <strain evidence="2">PC1</strain>
    </source>
</reference>
<organism evidence="2">
    <name type="scientific">Trepomonas sp. PC1</name>
    <dbReference type="NCBI Taxonomy" id="1076344"/>
    <lineage>
        <taxon>Eukaryota</taxon>
        <taxon>Metamonada</taxon>
        <taxon>Diplomonadida</taxon>
        <taxon>Hexamitidae</taxon>
        <taxon>Hexamitinae</taxon>
        <taxon>Trepomonas</taxon>
    </lineage>
</organism>
<dbReference type="InterPro" id="IPR043472">
    <property type="entry name" value="Macro_dom-like"/>
</dbReference>
<evidence type="ECO:0000259" key="1">
    <source>
        <dbReference type="Pfam" id="PF10021"/>
    </source>
</evidence>
<dbReference type="InterPro" id="IPR012664">
    <property type="entry name" value="CHP02452"/>
</dbReference>
<dbReference type="PANTHER" id="PTHR35596">
    <property type="entry name" value="DUF2263 DOMAIN-CONTAINING PROTEIN"/>
    <property type="match status" value="1"/>
</dbReference>
<dbReference type="Gene3D" id="3.40.220.10">
    <property type="entry name" value="Leucine Aminopeptidase, subunit E, domain 1"/>
    <property type="match status" value="1"/>
</dbReference>
<name>A0A146KGA0_9EUKA</name>
<dbReference type="AlphaFoldDB" id="A0A146KGA0"/>
<dbReference type="NCBIfam" id="TIGR02452">
    <property type="entry name" value="TIGR02452 family protein"/>
    <property type="match status" value="1"/>
</dbReference>
<dbReference type="InterPro" id="IPR019261">
    <property type="entry name" value="PARG_cat_microbial"/>
</dbReference>
<sequence length="245" mass="27671">QLAEIAKDTIKIYTVKEYNINNIKYAIQVPPKPKIVTQKMIAQLQAQTYTSKVETKNIDCVAEIISHRGKKIAVLNFANPVTPGGGFLRGAIAQEEAICRCSNLYQSLYQCPSYYESHFENQVYSSHTVIKSTNTMFKNEKFELIEPLEFTVFTQAAVIAFNADKEKAKKIMQERIEAVCKLIGQQHFDVVVLGAYGCGAFANDVQNVIESFKKSITFINTEQITFAVLDKHKSGLFDQFKKAFE</sequence>
<dbReference type="PIRSF" id="PIRSF014899">
    <property type="entry name" value="UCP014899"/>
    <property type="match status" value="1"/>
</dbReference>
<proteinExistence type="predicted"/>
<dbReference type="PANTHER" id="PTHR35596:SF1">
    <property type="entry name" value="MICROBIAL-TYPE PARG CATALYTIC DOMAIN-CONTAINING PROTEIN"/>
    <property type="match status" value="1"/>
</dbReference>
<accession>A0A146KGA0</accession>
<gene>
    <name evidence="2" type="ORF">TPC1_11078</name>
</gene>